<dbReference type="EMBL" id="CP018800">
    <property type="protein sequence ID" value="ATX80946.1"/>
    <property type="molecule type" value="Genomic_DNA"/>
</dbReference>
<feature type="region of interest" description="Disordered" evidence="1">
    <location>
        <begin position="1"/>
        <end position="37"/>
    </location>
</feature>
<evidence type="ECO:0000256" key="1">
    <source>
        <dbReference type="SAM" id="MobiDB-lite"/>
    </source>
</evidence>
<protein>
    <recommendedName>
        <fullName evidence="4">Antitoxin VbhA domain-containing protein</fullName>
    </recommendedName>
</protein>
<dbReference type="Proteomes" id="UP000231637">
    <property type="component" value="Chromosome"/>
</dbReference>
<dbReference type="OrthoDB" id="5296901at2"/>
<sequence length="80" mass="9113">MNECNASFGSAEEWREKAMQRSGSIDGDESERRSALAEAHNRKHKIIDPDILADQQLYILGKMDLEEYQAYLLFKHGKAG</sequence>
<evidence type="ECO:0000313" key="3">
    <source>
        <dbReference type="Proteomes" id="UP000231637"/>
    </source>
</evidence>
<dbReference type="KEGG" id="mfn:Ga0123462_0067"/>
<dbReference type="AlphaFoldDB" id="A0A2K8L9J0"/>
<evidence type="ECO:0000313" key="2">
    <source>
        <dbReference type="EMBL" id="ATX80946.1"/>
    </source>
</evidence>
<accession>A0A2K8L9J0</accession>
<proteinExistence type="predicted"/>
<name>A0A2K8L9J0_9PROT</name>
<reference evidence="2 3" key="1">
    <citation type="submission" date="2016-12" db="EMBL/GenBank/DDBJ databases">
        <title>Isolation and genomic insights into novel planktonic Zetaproteobacteria from stratified waters of the Chesapeake Bay.</title>
        <authorList>
            <person name="McAllister S.M."/>
            <person name="Kato S."/>
            <person name="Chan C.S."/>
            <person name="Chiu B.K."/>
            <person name="Field E.K."/>
        </authorList>
    </citation>
    <scope>NUCLEOTIDE SEQUENCE [LARGE SCALE GENOMIC DNA]</scope>
    <source>
        <strain evidence="2 3">CP-8</strain>
    </source>
</reference>
<dbReference type="RefSeq" id="WP_100264481.1">
    <property type="nucleotide sequence ID" value="NZ_CP018800.1"/>
</dbReference>
<keyword evidence="3" id="KW-1185">Reference proteome</keyword>
<organism evidence="2 3">
    <name type="scientific">Mariprofundus ferrinatatus</name>
    <dbReference type="NCBI Taxonomy" id="1921087"/>
    <lineage>
        <taxon>Bacteria</taxon>
        <taxon>Pseudomonadati</taxon>
        <taxon>Pseudomonadota</taxon>
        <taxon>Candidatius Mariprofundia</taxon>
        <taxon>Mariprofundales</taxon>
        <taxon>Mariprofundaceae</taxon>
        <taxon>Mariprofundus</taxon>
    </lineage>
</organism>
<gene>
    <name evidence="2" type="ORF">Ga0123462_0067</name>
</gene>
<evidence type="ECO:0008006" key="4">
    <source>
        <dbReference type="Google" id="ProtNLM"/>
    </source>
</evidence>